<keyword evidence="3" id="KW-1185">Reference proteome</keyword>
<dbReference type="Proteomes" id="UP000053105">
    <property type="component" value="Unassembled WGS sequence"/>
</dbReference>
<gene>
    <name evidence="2" type="ORF">WN51_05644</name>
</gene>
<organism evidence="2 3">
    <name type="scientific">Melipona quadrifasciata</name>
    <dbReference type="NCBI Taxonomy" id="166423"/>
    <lineage>
        <taxon>Eukaryota</taxon>
        <taxon>Metazoa</taxon>
        <taxon>Ecdysozoa</taxon>
        <taxon>Arthropoda</taxon>
        <taxon>Hexapoda</taxon>
        <taxon>Insecta</taxon>
        <taxon>Pterygota</taxon>
        <taxon>Neoptera</taxon>
        <taxon>Endopterygota</taxon>
        <taxon>Hymenoptera</taxon>
        <taxon>Apocrita</taxon>
        <taxon>Aculeata</taxon>
        <taxon>Apoidea</taxon>
        <taxon>Anthophila</taxon>
        <taxon>Apidae</taxon>
        <taxon>Melipona</taxon>
    </lineage>
</organism>
<feature type="region of interest" description="Disordered" evidence="1">
    <location>
        <begin position="1"/>
        <end position="24"/>
    </location>
</feature>
<evidence type="ECO:0000256" key="1">
    <source>
        <dbReference type="SAM" id="MobiDB-lite"/>
    </source>
</evidence>
<accession>A0A0N0U3P7</accession>
<feature type="compositionally biased region" description="Basic and acidic residues" evidence="1">
    <location>
        <begin position="1"/>
        <end position="11"/>
    </location>
</feature>
<protein>
    <submittedName>
        <fullName evidence="2">Uncharacterized protein</fullName>
    </submittedName>
</protein>
<sequence>MQTFERCDRSVPDNATPTLDPLGRPRMELQRRLCFPAHPALFKQEENREEEKQIQLMKI</sequence>
<evidence type="ECO:0000313" key="3">
    <source>
        <dbReference type="Proteomes" id="UP000053105"/>
    </source>
</evidence>
<proteinExistence type="predicted"/>
<evidence type="ECO:0000313" key="2">
    <source>
        <dbReference type="EMBL" id="KOX70208.1"/>
    </source>
</evidence>
<dbReference type="AlphaFoldDB" id="A0A0N0U3P7"/>
<reference evidence="2 3" key="1">
    <citation type="submission" date="2015-07" db="EMBL/GenBank/DDBJ databases">
        <title>The genome of Melipona quadrifasciata.</title>
        <authorList>
            <person name="Pan H."/>
            <person name="Kapheim K."/>
        </authorList>
    </citation>
    <scope>NUCLEOTIDE SEQUENCE [LARGE SCALE GENOMIC DNA]</scope>
    <source>
        <strain evidence="2">0111107301</strain>
        <tissue evidence="2">Whole body</tissue>
    </source>
</reference>
<name>A0A0N0U3P7_9HYME</name>
<dbReference type="EMBL" id="KQ435875">
    <property type="protein sequence ID" value="KOX70208.1"/>
    <property type="molecule type" value="Genomic_DNA"/>
</dbReference>